<dbReference type="Proteomes" id="UP000006860">
    <property type="component" value="Chromosome"/>
</dbReference>
<dbReference type="PROSITE" id="PS50110">
    <property type="entry name" value="RESPONSE_REGULATORY"/>
    <property type="match status" value="1"/>
</dbReference>
<dbReference type="InterPro" id="IPR004358">
    <property type="entry name" value="Sig_transdc_His_kin-like_C"/>
</dbReference>
<protein>
    <recommendedName>
        <fullName evidence="15">Sensory/regulatory protein RpfC</fullName>
        <ecNumber evidence="3">2.7.13.3</ecNumber>
    </recommendedName>
</protein>
<dbReference type="PRINTS" id="PR00344">
    <property type="entry name" value="BCTRLSENSOR"/>
</dbReference>
<dbReference type="CDD" id="cd16922">
    <property type="entry name" value="HATPase_EvgS-ArcB-TorS-like"/>
    <property type="match status" value="1"/>
</dbReference>
<dbReference type="SMART" id="SM00086">
    <property type="entry name" value="PAC"/>
    <property type="match status" value="3"/>
</dbReference>
<dbReference type="Pfam" id="PF08447">
    <property type="entry name" value="PAS_3"/>
    <property type="match status" value="2"/>
</dbReference>
<keyword evidence="4" id="KW-1003">Cell membrane</keyword>
<name>F0SKA1_RUBBR</name>
<evidence type="ECO:0000256" key="17">
    <source>
        <dbReference type="PROSITE-ProRule" id="PRU00169"/>
    </source>
</evidence>
<feature type="transmembrane region" description="Helical" evidence="18">
    <location>
        <begin position="78"/>
        <end position="102"/>
    </location>
</feature>
<dbReference type="InterPro" id="IPR000700">
    <property type="entry name" value="PAS-assoc_C"/>
</dbReference>
<dbReference type="FunFam" id="3.30.565.10:FF:000010">
    <property type="entry name" value="Sensor histidine kinase RcsC"/>
    <property type="match status" value="1"/>
</dbReference>
<evidence type="ECO:0000313" key="26">
    <source>
        <dbReference type="Proteomes" id="UP000006860"/>
    </source>
</evidence>
<dbReference type="SMART" id="SM00388">
    <property type="entry name" value="HisKA"/>
    <property type="match status" value="1"/>
</dbReference>
<evidence type="ECO:0000259" key="24">
    <source>
        <dbReference type="PROSITE" id="PS50894"/>
    </source>
</evidence>
<dbReference type="Pfam" id="PF02518">
    <property type="entry name" value="HATPase_c"/>
    <property type="match status" value="1"/>
</dbReference>
<dbReference type="Gene3D" id="3.40.50.2300">
    <property type="match status" value="1"/>
</dbReference>
<keyword evidence="13 18" id="KW-0472">Membrane</keyword>
<dbReference type="Pfam" id="PF13426">
    <property type="entry name" value="PAS_9"/>
    <property type="match status" value="1"/>
</dbReference>
<dbReference type="Gene3D" id="3.30.565.10">
    <property type="entry name" value="Histidine kinase-like ATPase, C-terminal domain"/>
    <property type="match status" value="1"/>
</dbReference>
<dbReference type="SMART" id="SM00448">
    <property type="entry name" value="REC"/>
    <property type="match status" value="1"/>
</dbReference>
<dbReference type="InterPro" id="IPR001789">
    <property type="entry name" value="Sig_transdc_resp-reg_receiver"/>
</dbReference>
<keyword evidence="11 18" id="KW-1133">Transmembrane helix</keyword>
<dbReference type="GO" id="GO:0005524">
    <property type="term" value="F:ATP binding"/>
    <property type="evidence" value="ECO:0007669"/>
    <property type="project" value="UniProtKB-KW"/>
</dbReference>
<keyword evidence="19" id="KW-0732">Signal</keyword>
<evidence type="ECO:0000256" key="2">
    <source>
        <dbReference type="ARBA" id="ARBA00004651"/>
    </source>
</evidence>
<evidence type="ECO:0000259" key="23">
    <source>
        <dbReference type="PROSITE" id="PS50113"/>
    </source>
</evidence>
<dbReference type="CDD" id="cd00130">
    <property type="entry name" value="PAS"/>
    <property type="match status" value="3"/>
</dbReference>
<feature type="domain" description="PAS" evidence="22">
    <location>
        <begin position="313"/>
        <end position="383"/>
    </location>
</feature>
<dbReference type="SMART" id="SM00091">
    <property type="entry name" value="PAS"/>
    <property type="match status" value="3"/>
</dbReference>
<feature type="domain" description="Response regulatory" evidence="21">
    <location>
        <begin position="836"/>
        <end position="956"/>
    </location>
</feature>
<evidence type="ECO:0000256" key="6">
    <source>
        <dbReference type="ARBA" id="ARBA00022679"/>
    </source>
</evidence>
<dbReference type="CDD" id="cd00082">
    <property type="entry name" value="HisKA"/>
    <property type="match status" value="1"/>
</dbReference>
<dbReference type="Gene3D" id="1.10.287.130">
    <property type="match status" value="1"/>
</dbReference>
<dbReference type="InterPro" id="IPR001610">
    <property type="entry name" value="PAC"/>
</dbReference>
<dbReference type="PANTHER" id="PTHR45339:SF1">
    <property type="entry name" value="HYBRID SIGNAL TRANSDUCTION HISTIDINE KINASE J"/>
    <property type="match status" value="1"/>
</dbReference>
<evidence type="ECO:0000256" key="8">
    <source>
        <dbReference type="ARBA" id="ARBA00022741"/>
    </source>
</evidence>
<dbReference type="InterPro" id="IPR005467">
    <property type="entry name" value="His_kinase_dom"/>
</dbReference>
<dbReference type="Pfam" id="PF25487">
    <property type="entry name" value="ETR1_N"/>
    <property type="match status" value="1"/>
</dbReference>
<feature type="domain" description="PAC" evidence="23">
    <location>
        <begin position="260"/>
        <end position="312"/>
    </location>
</feature>
<dbReference type="SUPFAM" id="SSF55785">
    <property type="entry name" value="PYP-like sensor domain (PAS domain)"/>
    <property type="match status" value="3"/>
</dbReference>
<dbReference type="InterPro" id="IPR003661">
    <property type="entry name" value="HisK_dim/P_dom"/>
</dbReference>
<evidence type="ECO:0000256" key="10">
    <source>
        <dbReference type="ARBA" id="ARBA00022840"/>
    </source>
</evidence>
<keyword evidence="6" id="KW-0808">Transferase</keyword>
<dbReference type="GO" id="GO:0000155">
    <property type="term" value="F:phosphorelay sensor kinase activity"/>
    <property type="evidence" value="ECO:0007669"/>
    <property type="project" value="InterPro"/>
</dbReference>
<evidence type="ECO:0000256" key="13">
    <source>
        <dbReference type="ARBA" id="ARBA00023136"/>
    </source>
</evidence>
<keyword evidence="8" id="KW-0547">Nucleotide-binding</keyword>
<comment type="subcellular location">
    <subcellularLocation>
        <location evidence="2">Cell membrane</location>
        <topology evidence="2">Multi-pass membrane protein</topology>
    </subcellularLocation>
</comment>
<proteinExistence type="predicted"/>
<dbReference type="NCBIfam" id="TIGR00229">
    <property type="entry name" value="sensory_box"/>
    <property type="match status" value="2"/>
</dbReference>
<evidence type="ECO:0000256" key="9">
    <source>
        <dbReference type="ARBA" id="ARBA00022777"/>
    </source>
</evidence>
<keyword evidence="7 18" id="KW-0812">Transmembrane</keyword>
<dbReference type="SUPFAM" id="SSF47384">
    <property type="entry name" value="Homodimeric domain of signal transducing histidine kinase"/>
    <property type="match status" value="1"/>
</dbReference>
<evidence type="ECO:0000259" key="20">
    <source>
        <dbReference type="PROSITE" id="PS50109"/>
    </source>
</evidence>
<feature type="signal peptide" evidence="19">
    <location>
        <begin position="1"/>
        <end position="29"/>
    </location>
</feature>
<dbReference type="InterPro" id="IPR036641">
    <property type="entry name" value="HPT_dom_sf"/>
</dbReference>
<dbReference type="CDD" id="cd17546">
    <property type="entry name" value="REC_hyHK_CKI1_RcsC-like"/>
    <property type="match status" value="1"/>
</dbReference>
<dbReference type="eggNOG" id="COG2202">
    <property type="taxonomic scope" value="Bacteria"/>
</dbReference>
<dbReference type="eggNOG" id="COG2205">
    <property type="taxonomic scope" value="Bacteria"/>
</dbReference>
<dbReference type="SMART" id="SM00073">
    <property type="entry name" value="HPT"/>
    <property type="match status" value="1"/>
</dbReference>
<feature type="domain" description="PAC" evidence="23">
    <location>
        <begin position="387"/>
        <end position="439"/>
    </location>
</feature>
<evidence type="ECO:0000256" key="15">
    <source>
        <dbReference type="ARBA" id="ARBA00068150"/>
    </source>
</evidence>
<dbReference type="PROSITE" id="PS51257">
    <property type="entry name" value="PROKAR_LIPOPROTEIN"/>
    <property type="match status" value="1"/>
</dbReference>
<evidence type="ECO:0000259" key="21">
    <source>
        <dbReference type="PROSITE" id="PS50110"/>
    </source>
</evidence>
<evidence type="ECO:0000256" key="12">
    <source>
        <dbReference type="ARBA" id="ARBA00023012"/>
    </source>
</evidence>
<dbReference type="SUPFAM" id="SSF52172">
    <property type="entry name" value="CheY-like"/>
    <property type="match status" value="1"/>
</dbReference>
<dbReference type="InterPro" id="IPR011006">
    <property type="entry name" value="CheY-like_superfamily"/>
</dbReference>
<keyword evidence="5 17" id="KW-0597">Phosphoprotein</keyword>
<dbReference type="InterPro" id="IPR013655">
    <property type="entry name" value="PAS_fold_3"/>
</dbReference>
<dbReference type="InterPro" id="IPR036097">
    <property type="entry name" value="HisK_dim/P_sf"/>
</dbReference>
<comment type="catalytic activity">
    <reaction evidence="1">
        <text>ATP + protein L-histidine = ADP + protein N-phospho-L-histidine.</text>
        <dbReference type="EC" id="2.7.13.3"/>
    </reaction>
</comment>
<dbReference type="Pfam" id="PF01627">
    <property type="entry name" value="Hpt"/>
    <property type="match status" value="1"/>
</dbReference>
<gene>
    <name evidence="25" type="ordered locus">Plabr_3261</name>
</gene>
<evidence type="ECO:0000256" key="16">
    <source>
        <dbReference type="PROSITE-ProRule" id="PRU00110"/>
    </source>
</evidence>
<evidence type="ECO:0000256" key="14">
    <source>
        <dbReference type="ARBA" id="ARBA00064003"/>
    </source>
</evidence>
<dbReference type="Pfam" id="PF00072">
    <property type="entry name" value="Response_reg"/>
    <property type="match status" value="1"/>
</dbReference>
<evidence type="ECO:0000259" key="22">
    <source>
        <dbReference type="PROSITE" id="PS50112"/>
    </source>
</evidence>
<dbReference type="SUPFAM" id="SSF55874">
    <property type="entry name" value="ATPase domain of HSP90 chaperone/DNA topoisomerase II/histidine kinase"/>
    <property type="match status" value="1"/>
</dbReference>
<dbReference type="EMBL" id="CP002546">
    <property type="protein sequence ID" value="ADY60858.1"/>
    <property type="molecule type" value="Genomic_DNA"/>
</dbReference>
<evidence type="ECO:0000256" key="3">
    <source>
        <dbReference type="ARBA" id="ARBA00012438"/>
    </source>
</evidence>
<dbReference type="InterPro" id="IPR036890">
    <property type="entry name" value="HATPase_C_sf"/>
</dbReference>
<organism evidence="25 26">
    <name type="scientific">Rubinisphaera brasiliensis (strain ATCC 49424 / DSM 5305 / JCM 21570 / IAM 15109 / NBRC 103401 / IFAM 1448)</name>
    <name type="common">Planctomyces brasiliensis</name>
    <dbReference type="NCBI Taxonomy" id="756272"/>
    <lineage>
        <taxon>Bacteria</taxon>
        <taxon>Pseudomonadati</taxon>
        <taxon>Planctomycetota</taxon>
        <taxon>Planctomycetia</taxon>
        <taxon>Planctomycetales</taxon>
        <taxon>Planctomycetaceae</taxon>
        <taxon>Rubinisphaera</taxon>
    </lineage>
</organism>
<dbReference type="InterPro" id="IPR000014">
    <property type="entry name" value="PAS"/>
</dbReference>
<keyword evidence="26" id="KW-1185">Reference proteome</keyword>
<keyword evidence="9 25" id="KW-0418">Kinase</keyword>
<dbReference type="SMART" id="SM00387">
    <property type="entry name" value="HATPase_c"/>
    <property type="match status" value="1"/>
</dbReference>
<evidence type="ECO:0000256" key="5">
    <source>
        <dbReference type="ARBA" id="ARBA00022553"/>
    </source>
</evidence>
<dbReference type="KEGG" id="pbs:Plabr_3261"/>
<feature type="chain" id="PRO_5003256396" description="Sensory/regulatory protein RpfC" evidence="19">
    <location>
        <begin position="30"/>
        <end position="1097"/>
    </location>
</feature>
<evidence type="ECO:0000256" key="4">
    <source>
        <dbReference type="ARBA" id="ARBA00022475"/>
    </source>
</evidence>
<evidence type="ECO:0000256" key="1">
    <source>
        <dbReference type="ARBA" id="ARBA00000085"/>
    </source>
</evidence>
<keyword evidence="12" id="KW-0902">Two-component regulatory system</keyword>
<dbReference type="eggNOG" id="COG0745">
    <property type="taxonomic scope" value="Bacteria"/>
</dbReference>
<comment type="subunit">
    <text evidence="14">At low DSF concentrations, interacts with RpfF.</text>
</comment>
<dbReference type="PROSITE" id="PS50109">
    <property type="entry name" value="HIS_KIN"/>
    <property type="match status" value="1"/>
</dbReference>
<dbReference type="STRING" id="756272.Plabr_3261"/>
<dbReference type="InterPro" id="IPR003594">
    <property type="entry name" value="HATPase_dom"/>
</dbReference>
<dbReference type="PANTHER" id="PTHR45339">
    <property type="entry name" value="HYBRID SIGNAL TRANSDUCTION HISTIDINE KINASE J"/>
    <property type="match status" value="1"/>
</dbReference>
<dbReference type="Gene3D" id="1.20.120.160">
    <property type="entry name" value="HPT domain"/>
    <property type="match status" value="1"/>
</dbReference>
<dbReference type="OrthoDB" id="9815750at2"/>
<dbReference type="PROSITE" id="PS50112">
    <property type="entry name" value="PAS"/>
    <property type="match status" value="1"/>
</dbReference>
<dbReference type="HOGENOM" id="CLU_000445_114_15_0"/>
<sequence length="1097" mass="121415">MFSPEKQTNFCCVFLLCLFIFGCTSPVDVANIQTEDCCEPGGSSSFAAEGPVVFTSRLLDTSAFPPRWYCGDWPADLGWLHIISDLIIFGSYFAIPSALLFFAARRNDLPFHRLFLLFAAFILACGFGHLLEAIIFWWPAYRLAGLLKAITAAVSLATAIVLVRFMPKILEAPSNAVLAEELKETVQRLNCAAAAAQMGVWEWSIQDNCLRWDEQLAQMFDLQPERNPTQLETFFDHLHDDDRSSIEAAIKKTVSDGSPYDARYRIFLDSGELRHIAAHGQLVYDDNNEPERLIGVCVDRTREQQHEDALAASEERYRATFEQAAMGIAHVGPDGSWLRVNQGLCDIVGYTAEELMALSFQDITHPDDLTADLELVQQILAGELKRYSLEKRYVHKAGHTVWINLTVSLIQHADGSPNYFISVVEDIQERKQAELALRRMTHQFEQLFSSELLGIMTCRLDGAVEQMNTELRRLLSLSESVPLTNVNWRKLIAPDCLAHDETVIEQTRETGTARPWETEFLRADGTRIPVVMGLTAIDPASSLCIGFVLDATRQKQTEANLLAAKLTAEKASAAKSEFLATMSHELRTPLNGVIGMTQLLMNTELDSDQHQFARACHSSGKTLLALISDILDLSKVEAGRLELEQQPFRLGNLITEVEDSTRPALEADGLTFQNTRQFPEGLVLRGDRVRLLRVLMNLLGNAGKFTPEGSISLVTRMEQPSEDTADLHFSITDTGIGIEGSKQGRLFDAFTQLDSSTTRRYGGSGLGLAICKHLVEAMEGEIGVESELGHGSTFWFRISLPIVPEAELADQSVAAEAVPRLENRLVQAKENETPLRVLVAEDNTVNQMFVASWLRNAGWECDVVATGEEAVHAFSNARYDLVLMDCRMPDMDGMTATQEIRSYEEATGSPSRTPVIALTANAMKGDRELCLKAGMDEYLTKPFTPEALMATIARVLTGNAPAEFGTLDSEVTEPASEVTPVDLQVVLRQCQNDLEFARSIAVMFRETCDQRLAAIETATEAENWDDVIESAHAIKGTAGQIGAESLHTMLKELEAAANSRDVELVRTRLEQARNEANTCCHFLQSALAEQGGFAAED</sequence>
<feature type="modified residue" description="Phosphohistidine" evidence="16">
    <location>
        <position position="1032"/>
    </location>
</feature>
<evidence type="ECO:0000256" key="18">
    <source>
        <dbReference type="SAM" id="Phobius"/>
    </source>
</evidence>
<feature type="domain" description="HPt" evidence="24">
    <location>
        <begin position="993"/>
        <end position="1086"/>
    </location>
</feature>
<dbReference type="Pfam" id="PF00512">
    <property type="entry name" value="HisKA"/>
    <property type="match status" value="1"/>
</dbReference>
<dbReference type="InterPro" id="IPR008207">
    <property type="entry name" value="Sig_transdc_His_kin_Hpt_dom"/>
</dbReference>
<feature type="domain" description="Histidine kinase" evidence="20">
    <location>
        <begin position="581"/>
        <end position="802"/>
    </location>
</feature>
<accession>F0SKA1</accession>
<dbReference type="Gene3D" id="3.30.450.20">
    <property type="entry name" value="PAS domain"/>
    <property type="match status" value="3"/>
</dbReference>
<evidence type="ECO:0000313" key="25">
    <source>
        <dbReference type="EMBL" id="ADY60858.1"/>
    </source>
</evidence>
<dbReference type="InterPro" id="IPR058544">
    <property type="entry name" value="ETR1_N"/>
</dbReference>
<dbReference type="InterPro" id="IPR035965">
    <property type="entry name" value="PAS-like_dom_sf"/>
</dbReference>
<dbReference type="PROSITE" id="PS50113">
    <property type="entry name" value="PAC"/>
    <property type="match status" value="2"/>
</dbReference>
<feature type="transmembrane region" description="Helical" evidence="18">
    <location>
        <begin position="114"/>
        <end position="138"/>
    </location>
</feature>
<feature type="modified residue" description="4-aspartylphosphate" evidence="17">
    <location>
        <position position="885"/>
    </location>
</feature>
<dbReference type="AlphaFoldDB" id="F0SKA1"/>
<evidence type="ECO:0000256" key="7">
    <source>
        <dbReference type="ARBA" id="ARBA00022692"/>
    </source>
</evidence>
<evidence type="ECO:0000256" key="11">
    <source>
        <dbReference type="ARBA" id="ARBA00022989"/>
    </source>
</evidence>
<dbReference type="GO" id="GO:0005886">
    <property type="term" value="C:plasma membrane"/>
    <property type="evidence" value="ECO:0007669"/>
    <property type="project" value="UniProtKB-SubCell"/>
</dbReference>
<keyword evidence="10" id="KW-0067">ATP-binding</keyword>
<dbReference type="SUPFAM" id="SSF47226">
    <property type="entry name" value="Histidine-containing phosphotransfer domain, HPT domain"/>
    <property type="match status" value="1"/>
</dbReference>
<dbReference type="EC" id="2.7.13.3" evidence="3"/>
<dbReference type="eggNOG" id="COG2198">
    <property type="taxonomic scope" value="Bacteria"/>
</dbReference>
<reference evidence="26" key="1">
    <citation type="submission" date="2011-02" db="EMBL/GenBank/DDBJ databases">
        <title>The complete genome of Planctomyces brasiliensis DSM 5305.</title>
        <authorList>
            <person name="Lucas S."/>
            <person name="Copeland A."/>
            <person name="Lapidus A."/>
            <person name="Bruce D."/>
            <person name="Goodwin L."/>
            <person name="Pitluck S."/>
            <person name="Kyrpides N."/>
            <person name="Mavromatis K."/>
            <person name="Pagani I."/>
            <person name="Ivanova N."/>
            <person name="Ovchinnikova G."/>
            <person name="Lu M."/>
            <person name="Detter J.C."/>
            <person name="Han C."/>
            <person name="Land M."/>
            <person name="Hauser L."/>
            <person name="Markowitz V."/>
            <person name="Cheng J.-F."/>
            <person name="Hugenholtz P."/>
            <person name="Woyke T."/>
            <person name="Wu D."/>
            <person name="Tindall B."/>
            <person name="Pomrenke H.G."/>
            <person name="Brambilla E."/>
            <person name="Klenk H.-P."/>
            <person name="Eisen J.A."/>
        </authorList>
    </citation>
    <scope>NUCLEOTIDE SEQUENCE [LARGE SCALE GENOMIC DNA]</scope>
    <source>
        <strain evidence="26">ATCC 49424 / DSM 5305 / JCM 21570 / NBRC 103401 / IFAM 1448</strain>
    </source>
</reference>
<dbReference type="PROSITE" id="PS50894">
    <property type="entry name" value="HPT"/>
    <property type="match status" value="1"/>
</dbReference>
<evidence type="ECO:0000256" key="19">
    <source>
        <dbReference type="SAM" id="SignalP"/>
    </source>
</evidence>
<dbReference type="FunFam" id="1.10.287.130:FF:000002">
    <property type="entry name" value="Two-component osmosensing histidine kinase"/>
    <property type="match status" value="1"/>
</dbReference>